<organism evidence="1 2">
    <name type="scientific">Methyloprofundus sedimenti</name>
    <dbReference type="NCBI Taxonomy" id="1420851"/>
    <lineage>
        <taxon>Bacteria</taxon>
        <taxon>Pseudomonadati</taxon>
        <taxon>Pseudomonadota</taxon>
        <taxon>Gammaproteobacteria</taxon>
        <taxon>Methylococcales</taxon>
        <taxon>Methylococcaceae</taxon>
        <taxon>Methyloprofundus</taxon>
    </lineage>
</organism>
<proteinExistence type="predicted"/>
<keyword evidence="2" id="KW-1185">Reference proteome</keyword>
<dbReference type="Proteomes" id="UP000191980">
    <property type="component" value="Unassembled WGS sequence"/>
</dbReference>
<reference evidence="1 2" key="1">
    <citation type="submission" date="2015-12" db="EMBL/GenBank/DDBJ databases">
        <authorList>
            <person name="Shamseldin A."/>
            <person name="Moawad H."/>
            <person name="Abd El-Rahim W.M."/>
            <person name="Sadowsky M.J."/>
        </authorList>
    </citation>
    <scope>NUCLEOTIDE SEQUENCE [LARGE SCALE GENOMIC DNA]</scope>
    <source>
        <strain evidence="1 2">WF1</strain>
    </source>
</reference>
<dbReference type="InterPro" id="IPR011990">
    <property type="entry name" value="TPR-like_helical_dom_sf"/>
</dbReference>
<dbReference type="AlphaFoldDB" id="A0A1V8M9F3"/>
<dbReference type="SUPFAM" id="SSF48452">
    <property type="entry name" value="TPR-like"/>
    <property type="match status" value="1"/>
</dbReference>
<dbReference type="STRING" id="1420851.AU255_10060"/>
<name>A0A1V8M9F3_9GAMM</name>
<protein>
    <submittedName>
        <fullName evidence="1">Uncharacterized protein</fullName>
    </submittedName>
</protein>
<dbReference type="EMBL" id="LPUF01000001">
    <property type="protein sequence ID" value="OQK18157.1"/>
    <property type="molecule type" value="Genomic_DNA"/>
</dbReference>
<sequence length="301" mass="33731">MLSACGGNTVTKSPVILDAESDMNNGLQAFADADWSSAQSFFSRALSLYEGIDSQKGILYSHINLAEVGLSVGNYQATQLHLERAGIIAKNVEFQDYQPRITLLLAQSILQQQDYVQAEKILQALLPEFNELIPVNTPDTIQLTAIASRTRIAFAQQQDESKWTQRYAQALTKSDSNSVALESRLLRFQAELLRREQHFRDAESHLQRALTGYKAISSRADIAATLAELGCLSAQGHWQDAQGYFIRSNKVFSYIGDIDAIINNTKLLIRVELQLGNLERCNSLTKRLTEIQKEHLQEVEK</sequence>
<evidence type="ECO:0000313" key="1">
    <source>
        <dbReference type="EMBL" id="OQK18157.1"/>
    </source>
</evidence>
<gene>
    <name evidence="1" type="ORF">AU255_10060</name>
</gene>
<comment type="caution">
    <text evidence="1">The sequence shown here is derived from an EMBL/GenBank/DDBJ whole genome shotgun (WGS) entry which is preliminary data.</text>
</comment>
<accession>A0A1V8M9F3</accession>
<evidence type="ECO:0000313" key="2">
    <source>
        <dbReference type="Proteomes" id="UP000191980"/>
    </source>
</evidence>
<dbReference type="Gene3D" id="1.25.40.10">
    <property type="entry name" value="Tetratricopeptide repeat domain"/>
    <property type="match status" value="2"/>
</dbReference>